<evidence type="ECO:0000313" key="6">
    <source>
        <dbReference type="Proteomes" id="UP001297600"/>
    </source>
</evidence>
<evidence type="ECO:0000256" key="2">
    <source>
        <dbReference type="ARBA" id="ARBA00022840"/>
    </source>
</evidence>
<dbReference type="RefSeq" id="WP_237978463.1">
    <property type="nucleotide sequence ID" value="NZ_JAKNCT010000005.1"/>
</dbReference>
<keyword evidence="5" id="KW-0560">Oxidoreductase</keyword>
<dbReference type="SUPFAM" id="SSF51998">
    <property type="entry name" value="PFL-like glycyl radical enzymes"/>
    <property type="match status" value="1"/>
</dbReference>
<evidence type="ECO:0000313" key="5">
    <source>
        <dbReference type="EMBL" id="MCG5030807.1"/>
    </source>
</evidence>
<name>A0ABS9MQA5_9BURK</name>
<dbReference type="Pfam" id="PF03477">
    <property type="entry name" value="ATP-cone"/>
    <property type="match status" value="1"/>
</dbReference>
<dbReference type="Gene3D" id="3.20.70.20">
    <property type="match status" value="1"/>
</dbReference>
<dbReference type="PROSITE" id="PS00850">
    <property type="entry name" value="GLY_RADICAL_1"/>
    <property type="match status" value="1"/>
</dbReference>
<keyword evidence="2 3" id="KW-0067">ATP-binding</keyword>
<dbReference type="EMBL" id="JAKNCT010000005">
    <property type="protein sequence ID" value="MCG5030807.1"/>
    <property type="molecule type" value="Genomic_DNA"/>
</dbReference>
<protein>
    <submittedName>
        <fullName evidence="5">Anaerobic ribonucleoside-triphosphate reductase</fullName>
        <ecNumber evidence="5">1.17.4.2</ecNumber>
    </submittedName>
</protein>
<proteinExistence type="predicted"/>
<dbReference type="PANTHER" id="PTHR21075">
    <property type="entry name" value="ANAEROBIC RIBONUCLEOSIDE-TRIPHOSPHATE REDUCTASE"/>
    <property type="match status" value="1"/>
</dbReference>
<evidence type="ECO:0000259" key="4">
    <source>
        <dbReference type="PROSITE" id="PS51161"/>
    </source>
</evidence>
<accession>A0ABS9MQA5</accession>
<dbReference type="Pfam" id="PF13597">
    <property type="entry name" value="NRDD"/>
    <property type="match status" value="1"/>
</dbReference>
<dbReference type="PANTHER" id="PTHR21075:SF0">
    <property type="entry name" value="ANAEROBIC RIBONUCLEOSIDE-TRIPHOSPHATE REDUCTASE"/>
    <property type="match status" value="1"/>
</dbReference>
<reference evidence="5 6" key="1">
    <citation type="submission" date="2022-02" db="EMBL/GenBank/DDBJ databases">
        <title>Mesosutterella porci, a novel member of the family Sutterellaceae from pig feces.</title>
        <authorList>
            <person name="Wylensek D."/>
            <person name="Clavel T."/>
        </authorList>
    </citation>
    <scope>NUCLEOTIDE SEQUENCE [LARGE SCALE GENOMIC DNA]</scope>
    <source>
        <strain evidence="6">oilRF-744-wt-GAM-9</strain>
    </source>
</reference>
<dbReference type="Proteomes" id="UP001297600">
    <property type="component" value="Unassembled WGS sequence"/>
</dbReference>
<dbReference type="PROSITE" id="PS51161">
    <property type="entry name" value="ATP_CONE"/>
    <property type="match status" value="1"/>
</dbReference>
<dbReference type="InterPro" id="IPR019777">
    <property type="entry name" value="Form_AcTrfase_GR_CS"/>
</dbReference>
<feature type="domain" description="ATP-cone" evidence="4">
    <location>
        <begin position="2"/>
        <end position="92"/>
    </location>
</feature>
<keyword evidence="1 3" id="KW-0547">Nucleotide-binding</keyword>
<dbReference type="NCBIfam" id="TIGR02487">
    <property type="entry name" value="NrdD"/>
    <property type="match status" value="1"/>
</dbReference>
<dbReference type="InterPro" id="IPR012833">
    <property type="entry name" value="NrdD"/>
</dbReference>
<comment type="caution">
    <text evidence="5">The sequence shown here is derived from an EMBL/GenBank/DDBJ whole genome shotgun (WGS) entry which is preliminary data.</text>
</comment>
<evidence type="ECO:0000256" key="3">
    <source>
        <dbReference type="PROSITE-ProRule" id="PRU00492"/>
    </source>
</evidence>
<gene>
    <name evidence="5" type="primary">nrdD</name>
    <name evidence="5" type="ORF">MAF45_05020</name>
</gene>
<dbReference type="EC" id="1.17.4.2" evidence="5"/>
<evidence type="ECO:0000256" key="1">
    <source>
        <dbReference type="ARBA" id="ARBA00022741"/>
    </source>
</evidence>
<sequence>MVQVIKKDGSLENFIPSKISVAANKAAFRCDKKFTEQQQAQIVEAVLKKLGNRDKTTVSDLHEIVIATLGSLGYVDVAQSYAEYRYYKTQYAKTFEKLRQDADDVLHLGDRENANFDSALVSTKGSLIKGYLTKSLYKQFYLSKQEKALTERGDIYIHDLRDMILGSVNCCLFDIGRVLKGGFEMSNVEYTEPKSVLSALQVVGDLTLVATAQQFGGFTLPELDKVLLPYTLKTYRSALERYRGLGLAEDKCLEQAEKDTRRELEQGFQSLELKLNTVPSSRGDFAFTTVTFGQWSITKTTHEERKWLEAIDETLLRTRRNGHGKNHQPVVFPKLVYLYDENQVKNDDSGYSQKLYEEGIRTSAECMYPDWLSLSSKYGTVSHEFQTHGEIISPMGCRAYLSPWANEKGEYISVGRCNIGAVSINFPLIIKYTQVNYPDSWRERFWVELDQRLEVIRAFLKKRYDVIRHQKCSSNPLAFTQGGFYEGTKDPDDEVGDLVRYMTASFGVAALDESTYLWTGRRLVEDEGRFGSEILNHLKAKIAQFKKEDGYLYAIYGTPAESYSGTQARQYDAYCRSVGVDNVFAHTKHYNKDYFSNSFHANVTEDITPFEKQDAEFRNFHLCEGGHIQYVRLDNPENTEAVKAVIERGMSDGFYQGVNFDAAYCHDCGTHSTNVLNVCPHCGSRNITVISRVCGYLGYTNVNGKSRMNDSKQLEISQRVSM</sequence>
<dbReference type="GO" id="GO:0008998">
    <property type="term" value="F:ribonucleoside-triphosphate reductase (thioredoxin) activity"/>
    <property type="evidence" value="ECO:0007669"/>
    <property type="project" value="UniProtKB-EC"/>
</dbReference>
<keyword evidence="6" id="KW-1185">Reference proteome</keyword>
<organism evidence="5 6">
    <name type="scientific">Mesosutterella porci</name>
    <dbReference type="NCBI Taxonomy" id="2915351"/>
    <lineage>
        <taxon>Bacteria</taxon>
        <taxon>Pseudomonadati</taxon>
        <taxon>Pseudomonadota</taxon>
        <taxon>Betaproteobacteria</taxon>
        <taxon>Burkholderiales</taxon>
        <taxon>Sutterellaceae</taxon>
        <taxon>Mesosutterella</taxon>
    </lineage>
</organism>
<dbReference type="InterPro" id="IPR005144">
    <property type="entry name" value="ATP-cone_dom"/>
</dbReference>